<dbReference type="InterPro" id="IPR006059">
    <property type="entry name" value="SBP"/>
</dbReference>
<dbReference type="EMBL" id="SODA01000025">
    <property type="protein sequence ID" value="TDW00763.1"/>
    <property type="molecule type" value="Genomic_DNA"/>
</dbReference>
<dbReference type="SUPFAM" id="SSF53850">
    <property type="entry name" value="Periplasmic binding protein-like II"/>
    <property type="match status" value="1"/>
</dbReference>
<dbReference type="Gene3D" id="3.40.190.10">
    <property type="entry name" value="Periplasmic binding protein-like II"/>
    <property type="match status" value="2"/>
</dbReference>
<gene>
    <name evidence="1" type="ORF">C8C77_1253</name>
</gene>
<name>A0A4R7YX73_9FIRM</name>
<proteinExistence type="predicted"/>
<reference evidence="1 2" key="1">
    <citation type="submission" date="2019-03" db="EMBL/GenBank/DDBJ databases">
        <title>Subsurface microbial communities from deep shales in Ohio and West Virginia, USA.</title>
        <authorList>
            <person name="Wrighton K."/>
        </authorList>
    </citation>
    <scope>NUCLEOTIDE SEQUENCE [LARGE SCALE GENOMIC DNA]</scope>
    <source>
        <strain evidence="1 2">MSL9.2</strain>
    </source>
</reference>
<accession>A0A4R7YX73</accession>
<dbReference type="AlphaFoldDB" id="A0A4R7YX73"/>
<dbReference type="InterPro" id="IPR050490">
    <property type="entry name" value="Bact_solute-bd_prot1"/>
</dbReference>
<organism evidence="1 2">
    <name type="scientific">Halanaerobium saccharolyticum</name>
    <dbReference type="NCBI Taxonomy" id="43595"/>
    <lineage>
        <taxon>Bacteria</taxon>
        <taxon>Bacillati</taxon>
        <taxon>Bacillota</taxon>
        <taxon>Clostridia</taxon>
        <taxon>Halanaerobiales</taxon>
        <taxon>Halanaerobiaceae</taxon>
        <taxon>Halanaerobium</taxon>
    </lineage>
</organism>
<protein>
    <submittedName>
        <fullName evidence="1">Carbohydrate ABC transporter substrate-binding protein (CUT1 family)</fullName>
    </submittedName>
</protein>
<dbReference type="Pfam" id="PF01547">
    <property type="entry name" value="SBP_bac_1"/>
    <property type="match status" value="1"/>
</dbReference>
<evidence type="ECO:0000313" key="2">
    <source>
        <dbReference type="Proteomes" id="UP000294697"/>
    </source>
</evidence>
<comment type="caution">
    <text evidence="1">The sequence shown here is derived from an EMBL/GenBank/DDBJ whole genome shotgun (WGS) entry which is preliminary data.</text>
</comment>
<dbReference type="OrthoDB" id="41208at2"/>
<sequence length="425" mass="48621">MLLKERKLLFVSIFALLLPVIFFATNVSAQEEVELRVMTVWGGEQKEYLDDLFAKYSETHPNITVKHEVSAGSGAATYQEVLKTGLNSGTGPDVFFEWAGTLSGTIIDSGYAEPLDRYYEEYNWDDRFIDWSVGSLTRDKVTYGVPLTARGMTFWYNVEVWESLDLEKPESYEDLEAIAKKAKENGIYPIALGGKFNWMTMRLLDYLIEVTTGPELHDQLNKLETSWDRPEVIEAFSLFKKWVDNQWITPGFLNVAPADSRIPFWNGQALMIFEGNWMPPETEAAGYDTANLNFFFGPTGHEPLRITGFPEQFMINSDSEHKDEAAEFINWFTSREVQEANYGTAITGTAVEGVTADPEERPRSYQFKEELVKLKEVFPPTDQVFKSELLHEFFQVQNGLVTGEFTPESGAEYFQEQSEEWKENN</sequence>
<dbReference type="RefSeq" id="WP_111573034.1">
    <property type="nucleotide sequence ID" value="NZ_QLME01000024.1"/>
</dbReference>
<evidence type="ECO:0000313" key="1">
    <source>
        <dbReference type="EMBL" id="TDW00763.1"/>
    </source>
</evidence>
<dbReference type="Proteomes" id="UP000294697">
    <property type="component" value="Unassembled WGS sequence"/>
</dbReference>
<dbReference type="PANTHER" id="PTHR43649">
    <property type="entry name" value="ARABINOSE-BINDING PROTEIN-RELATED"/>
    <property type="match status" value="1"/>
</dbReference>